<keyword evidence="13" id="KW-0119">Carbohydrate metabolism</keyword>
<evidence type="ECO:0000256" key="15">
    <source>
        <dbReference type="ARBA" id="ARBA00047273"/>
    </source>
</evidence>
<comment type="subcellular location">
    <subcellularLocation>
        <location evidence="1">Endoplasmic reticulum</location>
    </subcellularLocation>
</comment>
<dbReference type="CDD" id="cd11302">
    <property type="entry name" value="O-FucT-1"/>
    <property type="match status" value="1"/>
</dbReference>
<feature type="signal peptide" evidence="17">
    <location>
        <begin position="1"/>
        <end position="19"/>
    </location>
</feature>
<dbReference type="PANTHER" id="PTHR21420">
    <property type="entry name" value="GDP-FUCOSE PROTEIN O-FUCOSYLTRANSFERASE 1"/>
    <property type="match status" value="1"/>
</dbReference>
<keyword evidence="10" id="KW-1015">Disulfide bond</keyword>
<evidence type="ECO:0000256" key="14">
    <source>
        <dbReference type="ARBA" id="ARBA00033080"/>
    </source>
</evidence>
<keyword evidence="7" id="KW-0808">Transferase</keyword>
<protein>
    <recommendedName>
        <fullName evidence="5">GDP-fucose protein O-fucosyltransferase 1</fullName>
        <ecNumber evidence="4">2.4.1.221</ecNumber>
    </recommendedName>
    <alternativeName>
        <fullName evidence="14">Peptide-O-fucosyltransferase 1</fullName>
    </alternativeName>
</protein>
<evidence type="ECO:0000256" key="3">
    <source>
        <dbReference type="ARBA" id="ARBA00010626"/>
    </source>
</evidence>
<evidence type="ECO:0000256" key="12">
    <source>
        <dbReference type="ARBA" id="ARBA00023253"/>
    </source>
</evidence>
<evidence type="ECO:0000256" key="5">
    <source>
        <dbReference type="ARBA" id="ARBA00021745"/>
    </source>
</evidence>
<comment type="caution">
    <text evidence="19">The sequence shown here is derived from an EMBL/GenBank/DDBJ whole genome shotgun (WGS) entry which is preliminary data.</text>
</comment>
<evidence type="ECO:0000256" key="8">
    <source>
        <dbReference type="ARBA" id="ARBA00022824"/>
    </source>
</evidence>
<name>A0A813UYZ9_ADIRI</name>
<dbReference type="GO" id="GO:0007219">
    <property type="term" value="P:Notch signaling pathway"/>
    <property type="evidence" value="ECO:0007669"/>
    <property type="project" value="UniProtKB-KW"/>
</dbReference>
<dbReference type="AlphaFoldDB" id="A0A813UYZ9"/>
<accession>A0A813UYZ9</accession>
<dbReference type="Gene3D" id="3.40.50.11340">
    <property type="match status" value="1"/>
</dbReference>
<comment type="similarity">
    <text evidence="3">Belongs to the glycosyltransferase 65 family.</text>
</comment>
<dbReference type="EMBL" id="CAJNOR010000192">
    <property type="protein sequence ID" value="CAF0834340.1"/>
    <property type="molecule type" value="Genomic_DNA"/>
</dbReference>
<proteinExistence type="inferred from homology"/>
<organism evidence="19 20">
    <name type="scientific">Adineta ricciae</name>
    <name type="common">Rotifer</name>
    <dbReference type="NCBI Taxonomy" id="249248"/>
    <lineage>
        <taxon>Eukaryota</taxon>
        <taxon>Metazoa</taxon>
        <taxon>Spiralia</taxon>
        <taxon>Gnathifera</taxon>
        <taxon>Rotifera</taxon>
        <taxon>Eurotatoria</taxon>
        <taxon>Bdelloidea</taxon>
        <taxon>Adinetida</taxon>
        <taxon>Adinetidae</taxon>
        <taxon>Adineta</taxon>
    </lineage>
</organism>
<dbReference type="UniPathway" id="UPA00378"/>
<evidence type="ECO:0000256" key="7">
    <source>
        <dbReference type="ARBA" id="ARBA00022679"/>
    </source>
</evidence>
<keyword evidence="20" id="KW-1185">Reference proteome</keyword>
<evidence type="ECO:0000256" key="11">
    <source>
        <dbReference type="ARBA" id="ARBA00023180"/>
    </source>
</evidence>
<keyword evidence="17" id="KW-0732">Signal</keyword>
<evidence type="ECO:0000256" key="4">
    <source>
        <dbReference type="ARBA" id="ARBA00012196"/>
    </source>
</evidence>
<dbReference type="EMBL" id="CAJNOJ010000008">
    <property type="protein sequence ID" value="CAF0772225.1"/>
    <property type="molecule type" value="Genomic_DNA"/>
</dbReference>
<keyword evidence="9" id="KW-0914">Notch signaling pathway</keyword>
<dbReference type="Gene3D" id="3.40.50.11350">
    <property type="match status" value="1"/>
</dbReference>
<dbReference type="GO" id="GO:0005783">
    <property type="term" value="C:endoplasmic reticulum"/>
    <property type="evidence" value="ECO:0007669"/>
    <property type="project" value="UniProtKB-SubCell"/>
</dbReference>
<evidence type="ECO:0000256" key="6">
    <source>
        <dbReference type="ARBA" id="ARBA00022676"/>
    </source>
</evidence>
<dbReference type="Proteomes" id="UP000663828">
    <property type="component" value="Unassembled WGS sequence"/>
</dbReference>
<comment type="pathway">
    <text evidence="2">Protein modification; protein glycosylation.</text>
</comment>
<comment type="catalytic activity">
    <reaction evidence="15">
        <text>L-threonyl-[protein] + GDP-beta-L-fucose = 3-O-(alpha-L-fucosyl)-L-threonyl-[protein] + GDP + H(+)</text>
        <dbReference type="Rhea" id="RHEA:70491"/>
        <dbReference type="Rhea" id="RHEA-COMP:11060"/>
        <dbReference type="Rhea" id="RHEA-COMP:17915"/>
        <dbReference type="ChEBI" id="CHEBI:15378"/>
        <dbReference type="ChEBI" id="CHEBI:30013"/>
        <dbReference type="ChEBI" id="CHEBI:57273"/>
        <dbReference type="ChEBI" id="CHEBI:58189"/>
        <dbReference type="ChEBI" id="CHEBI:189631"/>
        <dbReference type="EC" id="2.4.1.221"/>
    </reaction>
    <physiologicalReaction direction="left-to-right" evidence="15">
        <dbReference type="Rhea" id="RHEA:70492"/>
    </physiologicalReaction>
</comment>
<keyword evidence="8" id="KW-0256">Endoplasmic reticulum</keyword>
<dbReference type="OrthoDB" id="10050276at2759"/>
<evidence type="ECO:0000313" key="18">
    <source>
        <dbReference type="EMBL" id="CAF0772225.1"/>
    </source>
</evidence>
<evidence type="ECO:0000256" key="1">
    <source>
        <dbReference type="ARBA" id="ARBA00004240"/>
    </source>
</evidence>
<evidence type="ECO:0000256" key="16">
    <source>
        <dbReference type="ARBA" id="ARBA00048647"/>
    </source>
</evidence>
<dbReference type="PANTHER" id="PTHR21420:SF10">
    <property type="entry name" value="GDP-FUCOSE PROTEIN O-FUCOSYLTRANSFERASE 1"/>
    <property type="match status" value="1"/>
</dbReference>
<evidence type="ECO:0000256" key="10">
    <source>
        <dbReference type="ARBA" id="ARBA00023157"/>
    </source>
</evidence>
<dbReference type="GO" id="GO:0046922">
    <property type="term" value="F:peptide-O-fucosyltransferase activity"/>
    <property type="evidence" value="ECO:0007669"/>
    <property type="project" value="UniProtKB-EC"/>
</dbReference>
<gene>
    <name evidence="18" type="ORF">EDS130_LOCUS3379</name>
    <name evidence="19" type="ORF">XAT740_LOCUS4627</name>
</gene>
<dbReference type="InterPro" id="IPR019378">
    <property type="entry name" value="GDP-Fuc_O-FucTrfase"/>
</dbReference>
<dbReference type="InterPro" id="IPR039922">
    <property type="entry name" value="POFUT1"/>
</dbReference>
<evidence type="ECO:0000256" key="9">
    <source>
        <dbReference type="ARBA" id="ARBA00022976"/>
    </source>
</evidence>
<evidence type="ECO:0000256" key="2">
    <source>
        <dbReference type="ARBA" id="ARBA00004922"/>
    </source>
</evidence>
<evidence type="ECO:0000313" key="19">
    <source>
        <dbReference type="EMBL" id="CAF0834340.1"/>
    </source>
</evidence>
<dbReference type="Proteomes" id="UP000663852">
    <property type="component" value="Unassembled WGS sequence"/>
</dbReference>
<comment type="catalytic activity">
    <reaction evidence="16">
        <text>L-seryl-[protein] + GDP-beta-L-fucose = 3-O-(alpha-L-fucosyl)-L-seryl-[protein] + GDP + H(+)</text>
        <dbReference type="Rhea" id="RHEA:63644"/>
        <dbReference type="Rhea" id="RHEA-COMP:9863"/>
        <dbReference type="Rhea" id="RHEA-COMP:17914"/>
        <dbReference type="ChEBI" id="CHEBI:15378"/>
        <dbReference type="ChEBI" id="CHEBI:29999"/>
        <dbReference type="ChEBI" id="CHEBI:57273"/>
        <dbReference type="ChEBI" id="CHEBI:58189"/>
        <dbReference type="ChEBI" id="CHEBI:189632"/>
        <dbReference type="EC" id="2.4.1.221"/>
    </reaction>
    <physiologicalReaction direction="left-to-right" evidence="16">
        <dbReference type="Rhea" id="RHEA:63645"/>
    </physiologicalReaction>
</comment>
<dbReference type="GO" id="GO:0006004">
    <property type="term" value="P:fucose metabolic process"/>
    <property type="evidence" value="ECO:0007669"/>
    <property type="project" value="UniProtKB-KW"/>
</dbReference>
<sequence length="391" mass="44895">MIVKLFFLLTIYFTHYSSADDDIDPNGYLMFCPCMGRFGNQAEQFLGVISFARTLNRTLVLPHWIEYPPYSATSTQISFDRYFQVEPLKAYTKVILMKDFMIHLAEKIWPKGKRYVFCYTAQMNENNEAKGCRAKDGNPFGPFWSHFNIEFDKDVFYEPLFFEIIRPDAWNAKYPAAEYPVLAFSGPPGSFPALEQNIPLAKYFVYSDYIRNKAEKFLKKHKIAPETLLALHLRNGVDFERACGYMNGKSNFFASAQCLGFNLEKGIELTNAICYPSESQIFKQTEAVIEKTKPAVLYIAADGDHMLGKFEKRFAKQYGIKVVKYTRPADQSEGEAAHMDLYLLSIAQNAIVNCPSTFSAFAKRQRDTNNKPTHFWGIEHISTTNEFKSDL</sequence>
<feature type="chain" id="PRO_5035598442" description="GDP-fucose protein O-fucosyltransferase 1" evidence="17">
    <location>
        <begin position="20"/>
        <end position="391"/>
    </location>
</feature>
<evidence type="ECO:0000256" key="17">
    <source>
        <dbReference type="SAM" id="SignalP"/>
    </source>
</evidence>
<evidence type="ECO:0000256" key="13">
    <source>
        <dbReference type="ARBA" id="ARBA00023277"/>
    </source>
</evidence>
<keyword evidence="11" id="KW-0325">Glycoprotein</keyword>
<keyword evidence="6" id="KW-0328">Glycosyltransferase</keyword>
<evidence type="ECO:0000313" key="20">
    <source>
        <dbReference type="Proteomes" id="UP000663828"/>
    </source>
</evidence>
<reference evidence="19" key="1">
    <citation type="submission" date="2021-02" db="EMBL/GenBank/DDBJ databases">
        <authorList>
            <person name="Nowell W R."/>
        </authorList>
    </citation>
    <scope>NUCLEOTIDE SEQUENCE</scope>
</reference>
<dbReference type="EC" id="2.4.1.221" evidence="4"/>
<dbReference type="Pfam" id="PF10250">
    <property type="entry name" value="O-FucT"/>
    <property type="match status" value="1"/>
</dbReference>
<keyword evidence="12" id="KW-0294">Fucose metabolism</keyword>